<keyword evidence="3 5" id="KW-1133">Transmembrane helix</keyword>
<dbReference type="RefSeq" id="WP_256600994.1">
    <property type="nucleotide sequence ID" value="NZ_JANIBJ010000005.1"/>
</dbReference>
<dbReference type="InterPro" id="IPR021797">
    <property type="entry name" value="Wzy_C_2"/>
</dbReference>
<dbReference type="Pfam" id="PF04932">
    <property type="entry name" value="Wzy_C"/>
    <property type="match status" value="1"/>
</dbReference>
<feature type="transmembrane region" description="Helical" evidence="5">
    <location>
        <begin position="369"/>
        <end position="386"/>
    </location>
</feature>
<feature type="transmembrane region" description="Helical" evidence="5">
    <location>
        <begin position="123"/>
        <end position="140"/>
    </location>
</feature>
<protein>
    <submittedName>
        <fullName evidence="8">Wzy polymerase domain-containing protein</fullName>
    </submittedName>
</protein>
<feature type="transmembrane region" description="Helical" evidence="5">
    <location>
        <begin position="184"/>
        <end position="202"/>
    </location>
</feature>
<comment type="subcellular location">
    <subcellularLocation>
        <location evidence="1">Membrane</location>
        <topology evidence="1">Multi-pass membrane protein</topology>
    </subcellularLocation>
</comment>
<accession>A0ABT1TDW7</accession>
<feature type="domain" description="Virulence factor membrane-bound polymerase C-terminal" evidence="7">
    <location>
        <begin position="372"/>
        <end position="551"/>
    </location>
</feature>
<name>A0ABT1TDW7_9GAMM</name>
<evidence type="ECO:0000256" key="4">
    <source>
        <dbReference type="ARBA" id="ARBA00023136"/>
    </source>
</evidence>
<evidence type="ECO:0000256" key="1">
    <source>
        <dbReference type="ARBA" id="ARBA00004141"/>
    </source>
</evidence>
<feature type="transmembrane region" description="Helical" evidence="5">
    <location>
        <begin position="12"/>
        <end position="28"/>
    </location>
</feature>
<organism evidence="8 9">
    <name type="scientific">Methylomonas subterranea</name>
    <dbReference type="NCBI Taxonomy" id="2952225"/>
    <lineage>
        <taxon>Bacteria</taxon>
        <taxon>Pseudomonadati</taxon>
        <taxon>Pseudomonadota</taxon>
        <taxon>Gammaproteobacteria</taxon>
        <taxon>Methylococcales</taxon>
        <taxon>Methylococcaceae</taxon>
        <taxon>Methylomonas</taxon>
    </lineage>
</organism>
<dbReference type="Proteomes" id="UP001524499">
    <property type="component" value="Unassembled WGS sequence"/>
</dbReference>
<feature type="domain" description="O-antigen ligase-related" evidence="6">
    <location>
        <begin position="193"/>
        <end position="331"/>
    </location>
</feature>
<evidence type="ECO:0000256" key="3">
    <source>
        <dbReference type="ARBA" id="ARBA00022989"/>
    </source>
</evidence>
<evidence type="ECO:0000313" key="9">
    <source>
        <dbReference type="Proteomes" id="UP001524499"/>
    </source>
</evidence>
<gene>
    <name evidence="8" type="ORF">NP590_04240</name>
</gene>
<reference evidence="8 9" key="1">
    <citation type="submission" date="2022-07" db="EMBL/GenBank/DDBJ databases">
        <title>Methylomonas rivi sp. nov., Methylomonas rosea sp. nov., Methylomonas aureus sp. nov. and Methylomonas subterranea sp. nov., four novel methanotrophs isolated from a freshwater creek and the deep terrestrial subsurface.</title>
        <authorList>
            <person name="Abin C."/>
            <person name="Sankaranarayanan K."/>
            <person name="Garner C."/>
            <person name="Sindelar R."/>
            <person name="Kotary K."/>
            <person name="Garner R."/>
            <person name="Barclay S."/>
            <person name="Lawson P."/>
            <person name="Krumholz L."/>
        </authorList>
    </citation>
    <scope>NUCLEOTIDE SEQUENCE [LARGE SCALE GENOMIC DNA]</scope>
    <source>
        <strain evidence="8 9">SURF-2</strain>
    </source>
</reference>
<proteinExistence type="predicted"/>
<keyword evidence="4 5" id="KW-0472">Membrane</keyword>
<evidence type="ECO:0000259" key="7">
    <source>
        <dbReference type="Pfam" id="PF11846"/>
    </source>
</evidence>
<feature type="transmembrane region" description="Helical" evidence="5">
    <location>
        <begin position="63"/>
        <end position="84"/>
    </location>
</feature>
<dbReference type="EMBL" id="JANIBJ010000005">
    <property type="protein sequence ID" value="MCQ8103307.1"/>
    <property type="molecule type" value="Genomic_DNA"/>
</dbReference>
<evidence type="ECO:0000313" key="8">
    <source>
        <dbReference type="EMBL" id="MCQ8103307.1"/>
    </source>
</evidence>
<evidence type="ECO:0000256" key="5">
    <source>
        <dbReference type="SAM" id="Phobius"/>
    </source>
</evidence>
<dbReference type="InterPro" id="IPR051533">
    <property type="entry name" value="WaaL-like"/>
</dbReference>
<feature type="transmembrane region" description="Helical" evidence="5">
    <location>
        <begin position="90"/>
        <end position="111"/>
    </location>
</feature>
<dbReference type="PANTHER" id="PTHR37422:SF13">
    <property type="entry name" value="LIPOPOLYSACCHARIDE BIOSYNTHESIS PROTEIN PA4999-RELATED"/>
    <property type="match status" value="1"/>
</dbReference>
<keyword evidence="2 5" id="KW-0812">Transmembrane</keyword>
<comment type="caution">
    <text evidence="8">The sequence shown here is derived from an EMBL/GenBank/DDBJ whole genome shotgun (WGS) entry which is preliminary data.</text>
</comment>
<dbReference type="PANTHER" id="PTHR37422">
    <property type="entry name" value="TEICHURONIC ACID BIOSYNTHESIS PROTEIN TUAE"/>
    <property type="match status" value="1"/>
</dbReference>
<dbReference type="Pfam" id="PF11846">
    <property type="entry name" value="Wzy_C_2"/>
    <property type="match status" value="1"/>
</dbReference>
<keyword evidence="9" id="KW-1185">Reference proteome</keyword>
<feature type="transmembrane region" description="Helical" evidence="5">
    <location>
        <begin position="417"/>
        <end position="436"/>
    </location>
</feature>
<evidence type="ECO:0000256" key="2">
    <source>
        <dbReference type="ARBA" id="ARBA00022692"/>
    </source>
</evidence>
<dbReference type="InterPro" id="IPR007016">
    <property type="entry name" value="O-antigen_ligase-rel_domated"/>
</dbReference>
<feature type="transmembrane region" description="Helical" evidence="5">
    <location>
        <begin position="318"/>
        <end position="342"/>
    </location>
</feature>
<evidence type="ECO:0000259" key="6">
    <source>
        <dbReference type="Pfam" id="PF04932"/>
    </source>
</evidence>
<feature type="transmembrane region" description="Helical" evidence="5">
    <location>
        <begin position="40"/>
        <end position="58"/>
    </location>
</feature>
<sequence>MTPIAFASSRIAPTLLAAIPVLPLFAPWQLFPVTSFHQEWLAIAAGLLACLCAWPALFKAQHLAIPVIVWLPLALAVFILLQTLMLPGLIVQHAGMAVAYLLWAALLMAAVGLLQQQIGRARLSLWLAGGLLAAAVWAAARECAARPWNEEGIWGGTGQPNLYGDLLALGGVSLLYLRSRFGLRWWLFAALGLSIALGLSLSPSRSVWLYWLAVAVVAGRYQPSWLKPLAAGLGVYLLLQAVWTLELLPGPQITAAERVAEQTGGGSSPRWYIWTAALELFRRHPLLGHGFGEFDWAYYQAGYYIFELPTRMEHAHNIVLHFMVELGMLPVLALLGAVAFWLRGLLAKNANQPVSDAVSAESEPPDADMLAWMLMLAAVLTIHSLLEYPLWHAHFLGIAAWLLAIGERRFWHMPLTKPASALFGGLVSLALAVAVAHEWQYTRMELALLNAMAKQTPQREQALIDICQQIPDTAPLLKPYIPVAFTLTGHPENPAMREQLAVLAEAAARFTPTSSLVYRLALMQALTDDKVNARQTIDKALTAYPADAIKFTEELLRIQAHAGPRIDVLMARLLPVVNPQLQANLPAGLKAKVKQAISQ</sequence>